<sequence length="104" mass="11761">MCSTSEKIRYALFDYILPIAFMFLAIFCRDYYLVSFNYLAFTFLTAGFLASKGVFAIFIPMIVCAVIWIAGYYIGFDYQYYMTVAGLASLPVGSILINIYAARA</sequence>
<comment type="caution">
    <text evidence="1">The sequence shown here is derived from an EMBL/GenBank/DDBJ whole genome shotgun (WGS) entry which is preliminary data.</text>
</comment>
<dbReference type="AlphaFoldDB" id="A0A930EEZ2"/>
<evidence type="ECO:0000313" key="2">
    <source>
        <dbReference type="Proteomes" id="UP000722050"/>
    </source>
</evidence>
<gene>
    <name evidence="1" type="ORF">HXM71_04255</name>
</gene>
<protein>
    <submittedName>
        <fullName evidence="1">Uncharacterized protein</fullName>
    </submittedName>
</protein>
<dbReference type="Proteomes" id="UP000722050">
    <property type="component" value="Unassembled WGS sequence"/>
</dbReference>
<accession>A0A930EEZ2</accession>
<proteinExistence type="predicted"/>
<dbReference type="RefSeq" id="WP_273451289.1">
    <property type="nucleotide sequence ID" value="NZ_CP097093.1"/>
</dbReference>
<reference evidence="1" key="1">
    <citation type="submission" date="2020-04" db="EMBL/GenBank/DDBJ databases">
        <title>Deep metagenomics examines the oral microbiome during advanced dental caries in children, revealing novel taxa and co-occurrences with host molecules.</title>
        <authorList>
            <person name="Baker J.L."/>
            <person name="Morton J.T."/>
            <person name="Dinis M."/>
            <person name="Alvarez R."/>
            <person name="Tran N.C."/>
            <person name="Knight R."/>
            <person name="Edlund A."/>
        </authorList>
    </citation>
    <scope>NUCLEOTIDE SEQUENCE</scope>
    <source>
        <strain evidence="1">JCVI_24_bin.8</strain>
    </source>
</reference>
<dbReference type="EMBL" id="JABZQH010000129">
    <property type="protein sequence ID" value="MBF1352320.1"/>
    <property type="molecule type" value="Genomic_DNA"/>
</dbReference>
<organism evidence="1 2">
    <name type="scientific">Mogibacterium diversum</name>
    <dbReference type="NCBI Taxonomy" id="114527"/>
    <lineage>
        <taxon>Bacteria</taxon>
        <taxon>Bacillati</taxon>
        <taxon>Bacillota</taxon>
        <taxon>Clostridia</taxon>
        <taxon>Peptostreptococcales</taxon>
        <taxon>Anaerovoracaceae</taxon>
        <taxon>Mogibacterium</taxon>
    </lineage>
</organism>
<evidence type="ECO:0000313" key="1">
    <source>
        <dbReference type="EMBL" id="MBF1352320.1"/>
    </source>
</evidence>
<name>A0A930EEZ2_9FIRM</name>